<protein>
    <submittedName>
        <fullName evidence="4">Uncharacterized protein</fullName>
    </submittedName>
</protein>
<dbReference type="InterPro" id="IPR000873">
    <property type="entry name" value="AMP-dep_synth/lig_dom"/>
</dbReference>
<dbReference type="OMA" id="KGKWFKT"/>
<evidence type="ECO:0000313" key="5">
    <source>
        <dbReference type="Proteomes" id="UP000002009"/>
    </source>
</evidence>
<accession>C1EJF8</accession>
<dbReference type="Pfam" id="PF00501">
    <property type="entry name" value="AMP-binding"/>
    <property type="match status" value="1"/>
</dbReference>
<feature type="domain" description="AMP-dependent synthetase/ligase" evidence="2">
    <location>
        <begin position="5"/>
        <end position="309"/>
    </location>
</feature>
<dbReference type="EMBL" id="CP001334">
    <property type="protein sequence ID" value="ACO68032.1"/>
    <property type="molecule type" value="Genomic_DNA"/>
</dbReference>
<evidence type="ECO:0000259" key="3">
    <source>
        <dbReference type="Pfam" id="PF13193"/>
    </source>
</evidence>
<dbReference type="Gene3D" id="3.30.300.30">
    <property type="match status" value="1"/>
</dbReference>
<dbReference type="PANTHER" id="PTHR43201:SF8">
    <property type="entry name" value="ACYL-COA SYNTHETASE FAMILY MEMBER 3"/>
    <property type="match status" value="1"/>
</dbReference>
<dbReference type="InterPro" id="IPR020845">
    <property type="entry name" value="AMP-binding_CS"/>
</dbReference>
<organism evidence="4 5">
    <name type="scientific">Micromonas commoda (strain RCC299 / NOUM17 / CCMP2709)</name>
    <name type="common">Picoplanktonic green alga</name>
    <dbReference type="NCBI Taxonomy" id="296587"/>
    <lineage>
        <taxon>Eukaryota</taxon>
        <taxon>Viridiplantae</taxon>
        <taxon>Chlorophyta</taxon>
        <taxon>Mamiellophyceae</taxon>
        <taxon>Mamiellales</taxon>
        <taxon>Mamiellaceae</taxon>
        <taxon>Micromonas</taxon>
    </lineage>
</organism>
<proteinExistence type="inferred from homology"/>
<dbReference type="AlphaFoldDB" id="C1EJF8"/>
<feature type="domain" description="AMP-binding enzyme C-terminal" evidence="3">
    <location>
        <begin position="362"/>
        <end position="446"/>
    </location>
</feature>
<dbReference type="GO" id="GO:0031956">
    <property type="term" value="F:medium-chain fatty acid-CoA ligase activity"/>
    <property type="evidence" value="ECO:0007669"/>
    <property type="project" value="TreeGrafter"/>
</dbReference>
<dbReference type="PROSITE" id="PS00455">
    <property type="entry name" value="AMP_BINDING"/>
    <property type="match status" value="1"/>
</dbReference>
<dbReference type="InterPro" id="IPR042099">
    <property type="entry name" value="ANL_N_sf"/>
</dbReference>
<dbReference type="FunCoup" id="C1EJF8">
    <property type="interactions" value="1331"/>
</dbReference>
<dbReference type="GO" id="GO:0006631">
    <property type="term" value="P:fatty acid metabolic process"/>
    <property type="evidence" value="ECO:0007669"/>
    <property type="project" value="TreeGrafter"/>
</dbReference>
<dbReference type="InterPro" id="IPR025110">
    <property type="entry name" value="AMP-bd_C"/>
</dbReference>
<dbReference type="Pfam" id="PF13193">
    <property type="entry name" value="AMP-binding_C"/>
    <property type="match status" value="1"/>
</dbReference>
<dbReference type="InterPro" id="IPR045851">
    <property type="entry name" value="AMP-bd_C_sf"/>
</dbReference>
<dbReference type="PANTHER" id="PTHR43201">
    <property type="entry name" value="ACYL-COA SYNTHETASE"/>
    <property type="match status" value="1"/>
</dbReference>
<keyword evidence="5" id="KW-1185">Reference proteome</keyword>
<evidence type="ECO:0000256" key="1">
    <source>
        <dbReference type="ARBA" id="ARBA00006432"/>
    </source>
</evidence>
<comment type="similarity">
    <text evidence="1">Belongs to the ATP-dependent AMP-binding enzyme family.</text>
</comment>
<evidence type="ECO:0000313" key="4">
    <source>
        <dbReference type="EMBL" id="ACO68032.1"/>
    </source>
</evidence>
<name>C1EJF8_MICCC</name>
<reference evidence="4 5" key="1">
    <citation type="journal article" date="2009" name="Science">
        <title>Green evolution and dynamic adaptations revealed by genomes of the marine picoeukaryotes Micromonas.</title>
        <authorList>
            <person name="Worden A.Z."/>
            <person name="Lee J.H."/>
            <person name="Mock T."/>
            <person name="Rouze P."/>
            <person name="Simmons M.P."/>
            <person name="Aerts A.L."/>
            <person name="Allen A.E."/>
            <person name="Cuvelier M.L."/>
            <person name="Derelle E."/>
            <person name="Everett M.V."/>
            <person name="Foulon E."/>
            <person name="Grimwood J."/>
            <person name="Gundlach H."/>
            <person name="Henrissat B."/>
            <person name="Napoli C."/>
            <person name="McDonald S.M."/>
            <person name="Parker M.S."/>
            <person name="Rombauts S."/>
            <person name="Salamov A."/>
            <person name="Von Dassow P."/>
            <person name="Badger J.H."/>
            <person name="Coutinho P.M."/>
            <person name="Demir E."/>
            <person name="Dubchak I."/>
            <person name="Gentemann C."/>
            <person name="Eikrem W."/>
            <person name="Gready J.E."/>
            <person name="John U."/>
            <person name="Lanier W."/>
            <person name="Lindquist E.A."/>
            <person name="Lucas S."/>
            <person name="Mayer K.F."/>
            <person name="Moreau H."/>
            <person name="Not F."/>
            <person name="Otillar R."/>
            <person name="Panaud O."/>
            <person name="Pangilinan J."/>
            <person name="Paulsen I."/>
            <person name="Piegu B."/>
            <person name="Poliakov A."/>
            <person name="Robbens S."/>
            <person name="Schmutz J."/>
            <person name="Toulza E."/>
            <person name="Wyss T."/>
            <person name="Zelensky A."/>
            <person name="Zhou K."/>
            <person name="Armbrust E.V."/>
            <person name="Bhattacharya D."/>
            <person name="Goodenough U.W."/>
            <person name="Van de Peer Y."/>
            <person name="Grigoriev I.V."/>
        </authorList>
    </citation>
    <scope>NUCLEOTIDE SEQUENCE [LARGE SCALE GENOMIC DNA]</scope>
    <source>
        <strain evidence="5">RCC299 / NOUM17</strain>
    </source>
</reference>
<evidence type="ECO:0000259" key="2">
    <source>
        <dbReference type="Pfam" id="PF00501"/>
    </source>
</evidence>
<dbReference type="RefSeq" id="XP_002506774.1">
    <property type="nucleotide sequence ID" value="XM_002506728.1"/>
</dbReference>
<dbReference type="GeneID" id="8249851"/>
<dbReference type="SUPFAM" id="SSF56801">
    <property type="entry name" value="Acetyl-CoA synthetase-like"/>
    <property type="match status" value="1"/>
</dbReference>
<dbReference type="STRING" id="296587.C1EJF8"/>
<dbReference type="Proteomes" id="UP000002009">
    <property type="component" value="Chromosome 16"/>
</dbReference>
<gene>
    <name evidence="4" type="ORF">MICPUN_98438</name>
</gene>
<dbReference type="InParanoid" id="C1EJF8"/>
<dbReference type="KEGG" id="mis:MICPUN_98438"/>
<dbReference type="OrthoDB" id="2962993at2759"/>
<dbReference type="Gene3D" id="3.40.50.12780">
    <property type="entry name" value="N-terminal domain of ligase-like"/>
    <property type="match status" value="1"/>
</dbReference>
<dbReference type="eggNOG" id="KOG1176">
    <property type="taxonomic scope" value="Eukaryota"/>
</dbReference>
<sequence>MALPGAEYCAAMLAVWRLGWIAVPLSPSHPIGELTHAIREARVEIVFVTDNLLDKVADLGDLCPVRALRYIDDVPRDRDVASRDDLTNSPEPTPNDGALVIFTSGTTGAPKAALHTHASLAAQIKSLTKAWGWNGADKILHALPLNHVHGIVNAWMCAHAVGAEVTFCAKFSATQWWRVVVDDYEQTNRQTPTTIFMGVPTMYVRLIQAYDAVESEERRREMSAAASKLRLCVSGSAAMPTPVAKRWSELTNGKELLERYGATEIGMALSQPLRGRRVPGRVGHPLPGVRVKLVDGELRVKGPGVFGGYVGRPEATAACFDEDGYFLTGDSVEYDENLGYGIMGRTSVDIIKHGGYKLSALEIESAVLEHPGVGECAVCGVPDDVYGEIVGCVLAPGPGGSDCGLVSSPPPTAEALRAFLRDRLASYKAPGVVVVVDAVPRNAMGKVNKRSLVGLFGSK</sequence>